<evidence type="ECO:0000313" key="2">
    <source>
        <dbReference type="Proteomes" id="UP000179807"/>
    </source>
</evidence>
<evidence type="ECO:0000313" key="1">
    <source>
        <dbReference type="EMBL" id="OHT00810.1"/>
    </source>
</evidence>
<gene>
    <name evidence="1" type="ORF">TRFO_07799</name>
</gene>
<dbReference type="VEuPathDB" id="TrichDB:TRFO_07799"/>
<protein>
    <submittedName>
        <fullName evidence="1">Uncharacterized protein</fullName>
    </submittedName>
</protein>
<organism evidence="1 2">
    <name type="scientific">Tritrichomonas foetus</name>
    <dbReference type="NCBI Taxonomy" id="1144522"/>
    <lineage>
        <taxon>Eukaryota</taxon>
        <taxon>Metamonada</taxon>
        <taxon>Parabasalia</taxon>
        <taxon>Tritrichomonadida</taxon>
        <taxon>Tritrichomonadidae</taxon>
        <taxon>Tritrichomonas</taxon>
    </lineage>
</organism>
<keyword evidence="2" id="KW-1185">Reference proteome</keyword>
<sequence>MIYPHKLVSHSRNQENKSPWEKIASEFDFSLTSELPMLEVMIKNSISLQFGVPSNHLALHHLVYHCISLKASDSPSIIQKFILQICNKILSLTNLNYTTTCGSVFEICPEMQSILSYLEELSISGDFNPQINKELFIFQLYEHAFQIYELFHGKFCFLKVASIDILTYSLVLLKNQEKECPKEYIPYDRILYIRDRDSFILKTISLLISNNKYMYAHETGINCLLRILQYKCDIPNLIDLIPLLINVAYSNVTLYKIYQCLGDLIDLAVDNEYLHDLIDFFKQQDYHDLLFKEYGPFFRMITKFIRTFQTLPPDIDWNNITFLAFEQFKDNPSEEKYAKIRINFIYYYLSYHVFHTLLPSSFSKLAREFEKKDYPSPEKFPFEQRYKTIIKAITSDWDQTQRNFGEIQKLFNNVLQKPEKPIVHPKKTFFIDKIDIYDIKDSNTEINFKIVSRLFFVGVLLQHINEPLQLIQSIITKETPQHLDNIFTWIFNQEPRPQLANIVLELIKRYTIFETPFDVYKSLINEYNNLCKQVNFNHPYKHIFNLEIASPNQKRINPVFDLDEDFKNTTPNKLIKQNEFVSSLSLFLAINEKYKKTSFFSSVDILFNRQYVKFDLIILVMCVIEGSSCEYGTFFRRENKWFFNGFSLNHYQLNSDEANELTSKGTFNFILPLIESKIPNKYHHSIRRCFMIYENMSFLQNRNI</sequence>
<reference evidence="1" key="1">
    <citation type="submission" date="2016-10" db="EMBL/GenBank/DDBJ databases">
        <authorList>
            <person name="Benchimol M."/>
            <person name="Almeida L.G."/>
            <person name="Vasconcelos A.T."/>
            <person name="Perreira-Neves A."/>
            <person name="Rosa I.A."/>
            <person name="Tasca T."/>
            <person name="Bogo M.R."/>
            <person name="de Souza W."/>
        </authorList>
    </citation>
    <scope>NUCLEOTIDE SEQUENCE [LARGE SCALE GENOMIC DNA]</scope>
    <source>
        <strain evidence="1">K</strain>
    </source>
</reference>
<proteinExistence type="predicted"/>
<dbReference type="GeneID" id="94828611"/>
<dbReference type="AlphaFoldDB" id="A0A1J4JPX5"/>
<dbReference type="Proteomes" id="UP000179807">
    <property type="component" value="Unassembled WGS sequence"/>
</dbReference>
<comment type="caution">
    <text evidence="1">The sequence shown here is derived from an EMBL/GenBank/DDBJ whole genome shotgun (WGS) entry which is preliminary data.</text>
</comment>
<dbReference type="RefSeq" id="XP_068353946.1">
    <property type="nucleotide sequence ID" value="XM_068493907.1"/>
</dbReference>
<name>A0A1J4JPX5_9EUKA</name>
<dbReference type="EMBL" id="MLAK01000938">
    <property type="protein sequence ID" value="OHT00810.1"/>
    <property type="molecule type" value="Genomic_DNA"/>
</dbReference>
<accession>A0A1J4JPX5</accession>